<name>A0A1N6GPM5_9BURK</name>
<feature type="transmembrane region" description="Helical" evidence="1">
    <location>
        <begin position="25"/>
        <end position="44"/>
    </location>
</feature>
<organism evidence="2 3">
    <name type="scientific">Paraburkholderia phenazinium</name>
    <dbReference type="NCBI Taxonomy" id="60549"/>
    <lineage>
        <taxon>Bacteria</taxon>
        <taxon>Pseudomonadati</taxon>
        <taxon>Pseudomonadota</taxon>
        <taxon>Betaproteobacteria</taxon>
        <taxon>Burkholderiales</taxon>
        <taxon>Burkholderiaceae</taxon>
        <taxon>Paraburkholderia</taxon>
    </lineage>
</organism>
<evidence type="ECO:0000256" key="1">
    <source>
        <dbReference type="SAM" id="Phobius"/>
    </source>
</evidence>
<dbReference type="Proteomes" id="UP000185151">
    <property type="component" value="Unassembled WGS sequence"/>
</dbReference>
<feature type="transmembrane region" description="Helical" evidence="1">
    <location>
        <begin position="95"/>
        <end position="119"/>
    </location>
</feature>
<feature type="transmembrane region" description="Helical" evidence="1">
    <location>
        <begin position="189"/>
        <end position="207"/>
    </location>
</feature>
<accession>A0A1N6GPM5</accession>
<gene>
    <name evidence="2" type="ORF">SAMN05444165_0887</name>
</gene>
<dbReference type="AlphaFoldDB" id="A0A1N6GPM5"/>
<proteinExistence type="predicted"/>
<dbReference type="OrthoDB" id="552353at2"/>
<reference evidence="2 3" key="1">
    <citation type="submission" date="2016-11" db="EMBL/GenBank/DDBJ databases">
        <authorList>
            <person name="Jaros S."/>
            <person name="Januszkiewicz K."/>
            <person name="Wedrychowicz H."/>
        </authorList>
    </citation>
    <scope>NUCLEOTIDE SEQUENCE [LARGE SCALE GENOMIC DNA]</scope>
    <source>
        <strain evidence="2 3">GAS95</strain>
    </source>
</reference>
<dbReference type="EMBL" id="FSRU01000001">
    <property type="protein sequence ID" value="SIO09382.1"/>
    <property type="molecule type" value="Genomic_DNA"/>
</dbReference>
<feature type="transmembrane region" description="Helical" evidence="1">
    <location>
        <begin position="158"/>
        <end position="177"/>
    </location>
</feature>
<evidence type="ECO:0000313" key="2">
    <source>
        <dbReference type="EMBL" id="SIO09382.1"/>
    </source>
</evidence>
<dbReference type="RefSeq" id="WP_074294401.1">
    <property type="nucleotide sequence ID" value="NZ_FSRU01000001.1"/>
</dbReference>
<keyword evidence="1" id="KW-0812">Transmembrane</keyword>
<evidence type="ECO:0000313" key="3">
    <source>
        <dbReference type="Proteomes" id="UP000185151"/>
    </source>
</evidence>
<protein>
    <submittedName>
        <fullName evidence="2">DMSO/TMAO reductase YedYZ, heme-binding membrane subunit</fullName>
    </submittedName>
</protein>
<sequence>MSKSGPGFDLTHQFSLANWLSEWRLFALLVATPISMAANVALFHRDVDGVRTVVILTVRYTLVLFCLIFSVSALQRLWPNDIFQWLLRNRRYMGLSFAASHSVHIAGLAVFALIAPASYARESRLFSEIVGAIGYFFVLAMASTSFDVTRAWLGDARWRTLHSVGGYWIWGVFAYMFGKRSLAYPSVPLYRVALLLLLLSLALRLIARERRRKDRGGLPTVAVPERR</sequence>
<keyword evidence="1" id="KW-1133">Transmembrane helix</keyword>
<keyword evidence="3" id="KW-1185">Reference proteome</keyword>
<feature type="transmembrane region" description="Helical" evidence="1">
    <location>
        <begin position="50"/>
        <end position="74"/>
    </location>
</feature>
<keyword evidence="1" id="KW-0472">Membrane</keyword>
<feature type="transmembrane region" description="Helical" evidence="1">
    <location>
        <begin position="125"/>
        <end position="146"/>
    </location>
</feature>